<dbReference type="Pfam" id="PF03473">
    <property type="entry name" value="MOSC"/>
    <property type="match status" value="1"/>
</dbReference>
<accession>D3FAR3</accession>
<reference evidence="7" key="2">
    <citation type="submission" date="2010-01" db="EMBL/GenBank/DDBJ databases">
        <title>The complete genome of Conexibacter woesei DSM 14684.</title>
        <authorList>
            <consortium name="US DOE Joint Genome Institute (JGI-PGF)"/>
            <person name="Lucas S."/>
            <person name="Copeland A."/>
            <person name="Lapidus A."/>
            <person name="Glavina del Rio T."/>
            <person name="Dalin E."/>
            <person name="Tice H."/>
            <person name="Bruce D."/>
            <person name="Goodwin L."/>
            <person name="Pitluck S."/>
            <person name="Kyrpides N."/>
            <person name="Mavromatis K."/>
            <person name="Ivanova N."/>
            <person name="Mikhailova N."/>
            <person name="Chertkov O."/>
            <person name="Brettin T."/>
            <person name="Detter J.C."/>
            <person name="Han C."/>
            <person name="Larimer F."/>
            <person name="Land M."/>
            <person name="Hauser L."/>
            <person name="Markowitz V."/>
            <person name="Cheng J.-F."/>
            <person name="Hugenholtz P."/>
            <person name="Woyke T."/>
            <person name="Wu D."/>
            <person name="Pukall R."/>
            <person name="Steenblock K."/>
            <person name="Schneider S."/>
            <person name="Klenk H.-P."/>
            <person name="Eisen J.A."/>
        </authorList>
    </citation>
    <scope>NUCLEOTIDE SEQUENCE [LARGE SCALE GENOMIC DNA]</scope>
    <source>
        <strain evidence="7">DSM 14684 / CIP 108061 / JCM 11494 / NBRC 100937 / ID131577</strain>
    </source>
</reference>
<dbReference type="Pfam" id="PF00970">
    <property type="entry name" value="FAD_binding_6"/>
    <property type="match status" value="1"/>
</dbReference>
<dbReference type="OrthoDB" id="9801223at2"/>
<organism evidence="6 7">
    <name type="scientific">Conexibacter woesei (strain DSM 14684 / CCUG 47730 / CIP 108061 / JCM 11494 / NBRC 100937 / ID131577)</name>
    <dbReference type="NCBI Taxonomy" id="469383"/>
    <lineage>
        <taxon>Bacteria</taxon>
        <taxon>Bacillati</taxon>
        <taxon>Actinomycetota</taxon>
        <taxon>Thermoleophilia</taxon>
        <taxon>Solirubrobacterales</taxon>
        <taxon>Conexibacteraceae</taxon>
        <taxon>Conexibacter</taxon>
    </lineage>
</organism>
<dbReference type="GO" id="GO:0016491">
    <property type="term" value="F:oxidoreductase activity"/>
    <property type="evidence" value="ECO:0007669"/>
    <property type="project" value="InterPro"/>
</dbReference>
<evidence type="ECO:0000259" key="5">
    <source>
        <dbReference type="PROSITE" id="PS51384"/>
    </source>
</evidence>
<dbReference type="RefSeq" id="WP_012934277.1">
    <property type="nucleotide sequence ID" value="NC_013739.1"/>
</dbReference>
<dbReference type="KEGG" id="cwo:Cwoe_2807"/>
<dbReference type="AlphaFoldDB" id="D3FAR3"/>
<dbReference type="InterPro" id="IPR052353">
    <property type="entry name" value="Benzoxazolinone_Detox_Enz"/>
</dbReference>
<feature type="domain" description="MOSC" evidence="4">
    <location>
        <begin position="31"/>
        <end position="165"/>
    </location>
</feature>
<dbReference type="SUPFAM" id="SSF52343">
    <property type="entry name" value="Ferredoxin reductase-like, C-terminal NADP-linked domain"/>
    <property type="match status" value="1"/>
</dbReference>
<dbReference type="GO" id="GO:0030151">
    <property type="term" value="F:molybdenum ion binding"/>
    <property type="evidence" value="ECO:0007669"/>
    <property type="project" value="InterPro"/>
</dbReference>
<evidence type="ECO:0000256" key="2">
    <source>
        <dbReference type="ARBA" id="ARBA00023014"/>
    </source>
</evidence>
<dbReference type="InterPro" id="IPR001433">
    <property type="entry name" value="OxRdtase_FAD/NAD-bd"/>
</dbReference>
<protein>
    <submittedName>
        <fullName evidence="6">MOSC domain containing protein</fullName>
    </submittedName>
</protein>
<dbReference type="Gene3D" id="3.40.50.80">
    <property type="entry name" value="Nucleotide-binding domain of ferredoxin-NADP reductase (FNR) module"/>
    <property type="match status" value="1"/>
</dbReference>
<dbReference type="Proteomes" id="UP000008229">
    <property type="component" value="Chromosome"/>
</dbReference>
<dbReference type="PROSITE" id="PS00197">
    <property type="entry name" value="2FE2S_FER_1"/>
    <property type="match status" value="1"/>
</dbReference>
<dbReference type="InterPro" id="IPR011037">
    <property type="entry name" value="Pyrv_Knase-like_insert_dom_sf"/>
</dbReference>
<dbReference type="PANTHER" id="PTHR30212">
    <property type="entry name" value="PROTEIN YIIM"/>
    <property type="match status" value="1"/>
</dbReference>
<keyword evidence="2" id="KW-0411">Iron-sulfur</keyword>
<feature type="domain" description="2Fe-2S ferredoxin-type" evidence="3">
    <location>
        <begin position="467"/>
        <end position="549"/>
    </location>
</feature>
<dbReference type="PRINTS" id="PR00409">
    <property type="entry name" value="PHDIOXRDTASE"/>
</dbReference>
<dbReference type="InterPro" id="IPR017938">
    <property type="entry name" value="Riboflavin_synthase-like_b-brl"/>
</dbReference>
<dbReference type="Pfam" id="PF00175">
    <property type="entry name" value="NAD_binding_1"/>
    <property type="match status" value="1"/>
</dbReference>
<dbReference type="GO" id="GO:0051537">
    <property type="term" value="F:2 iron, 2 sulfur cluster binding"/>
    <property type="evidence" value="ECO:0007669"/>
    <property type="project" value="UniProtKB-KW"/>
</dbReference>
<dbReference type="InterPro" id="IPR001041">
    <property type="entry name" value="2Fe-2S_ferredoxin-type"/>
</dbReference>
<dbReference type="SUPFAM" id="SSF63380">
    <property type="entry name" value="Riboflavin synthase domain-like"/>
    <property type="match status" value="1"/>
</dbReference>
<dbReference type="InterPro" id="IPR005302">
    <property type="entry name" value="MoCF_Sase_C"/>
</dbReference>
<dbReference type="STRING" id="469383.Cwoe_2807"/>
<dbReference type="CDD" id="cd00207">
    <property type="entry name" value="fer2"/>
    <property type="match status" value="1"/>
</dbReference>
<dbReference type="SUPFAM" id="SSF50800">
    <property type="entry name" value="PK beta-barrel domain-like"/>
    <property type="match status" value="1"/>
</dbReference>
<evidence type="ECO:0000313" key="6">
    <source>
        <dbReference type="EMBL" id="ADB51226.1"/>
    </source>
</evidence>
<proteinExistence type="predicted"/>
<keyword evidence="1" id="KW-0479">Metal-binding</keyword>
<dbReference type="PROSITE" id="PS51384">
    <property type="entry name" value="FAD_FR"/>
    <property type="match status" value="1"/>
</dbReference>
<evidence type="ECO:0000259" key="4">
    <source>
        <dbReference type="PROSITE" id="PS51340"/>
    </source>
</evidence>
<dbReference type="PROSITE" id="PS51340">
    <property type="entry name" value="MOSC"/>
    <property type="match status" value="1"/>
</dbReference>
<dbReference type="Gene3D" id="3.10.20.30">
    <property type="match status" value="1"/>
</dbReference>
<dbReference type="InterPro" id="IPR017927">
    <property type="entry name" value="FAD-bd_FR_type"/>
</dbReference>
<dbReference type="Gene3D" id="2.40.33.20">
    <property type="entry name" value="PK beta-barrel domain-like"/>
    <property type="match status" value="1"/>
</dbReference>
<keyword evidence="1" id="KW-0408">Iron</keyword>
<dbReference type="GO" id="GO:0030170">
    <property type="term" value="F:pyridoxal phosphate binding"/>
    <property type="evidence" value="ECO:0007669"/>
    <property type="project" value="InterPro"/>
</dbReference>
<dbReference type="Gene3D" id="2.40.30.10">
    <property type="entry name" value="Translation factors"/>
    <property type="match status" value="1"/>
</dbReference>
<dbReference type="InterPro" id="IPR039261">
    <property type="entry name" value="FNR_nucleotide-bd"/>
</dbReference>
<evidence type="ECO:0000259" key="3">
    <source>
        <dbReference type="PROSITE" id="PS51085"/>
    </source>
</evidence>
<gene>
    <name evidence="6" type="ordered locus">Cwoe_2807</name>
</gene>
<dbReference type="eggNOG" id="COG2258">
    <property type="taxonomic scope" value="Bacteria"/>
</dbReference>
<keyword evidence="7" id="KW-1185">Reference proteome</keyword>
<reference evidence="6 7" key="1">
    <citation type="journal article" date="2010" name="Stand. Genomic Sci.">
        <title>Complete genome sequence of Conexibacter woesei type strain (ID131577).</title>
        <authorList>
            <person name="Pukall R."/>
            <person name="Lapidus A."/>
            <person name="Glavina Del Rio T."/>
            <person name="Copeland A."/>
            <person name="Tice H."/>
            <person name="Cheng J.-F."/>
            <person name="Lucas S."/>
            <person name="Chen F."/>
            <person name="Nolan M."/>
            <person name="Bruce D."/>
            <person name="Goodwin L."/>
            <person name="Pitluck S."/>
            <person name="Mavromatis K."/>
            <person name="Ivanova N."/>
            <person name="Ovchinnikova G."/>
            <person name="Pati A."/>
            <person name="Chen A."/>
            <person name="Palaniappan K."/>
            <person name="Land M."/>
            <person name="Hauser L."/>
            <person name="Chang Y.-J."/>
            <person name="Jeffries C.D."/>
            <person name="Chain P."/>
            <person name="Meincke L."/>
            <person name="Sims D."/>
            <person name="Brettin T."/>
            <person name="Detter J.C."/>
            <person name="Rohde M."/>
            <person name="Goeker M."/>
            <person name="Bristow J."/>
            <person name="Eisen J.A."/>
            <person name="Markowitz V."/>
            <person name="Kyrpides N.C."/>
            <person name="Klenk H.-P."/>
            <person name="Hugenholtz P."/>
        </authorList>
    </citation>
    <scope>NUCLEOTIDE SEQUENCE [LARGE SCALE GENOMIC DNA]</scope>
    <source>
        <strain evidence="7">DSM 14684 / CIP 108061 / JCM 11494 / NBRC 100937 / ID131577</strain>
    </source>
</reference>
<dbReference type="InterPro" id="IPR008333">
    <property type="entry name" value="Cbr1-like_FAD-bd_dom"/>
</dbReference>
<dbReference type="HOGENOM" id="CLU_033218_0_0_11"/>
<sequence>MTNAHVRTVCVGRPRTVTWKGSDVATGIFKAPVDGRVAVRQLNLDGDGQADLVAHGGPDKAVYAYPAEHYPFWSRTLGRELEAGSFGENLLVGGLLEDELAIGDVLRFGDCVLQVTEPRVSCYKLALRLDRADMPALLMEERRTGFYLRVIEEGSVAAGDAIELLRRDPSRLTVAELVRLRLDTGPEELEAVERALEHAPLSEEWRSHLEKVARRLAEPQRPAPVSVPPRAVRLAERVAVTDDVLALTWEAADDAPLTPFQGGQFVTLEVPLDDGRAHRSYSLVGAAGDAAYRVMVKRDAGPGSQALHDRVRVGDVLSCSAPNGVFTLPPGEEPLAFVAGGIGVTPFRGMLATLERTGAGRPVWLFASARSAADEIDGAWLRGLAQRLPSFAYVPRVTSRDGRLTAEQLVAAVPPETRFMICGPQQMVERLPIALAEAGVAPERIAVESFVSAARMADAVTVPEGGLYVSFARSARFCLWTDPTLTLLELAEANRVRIPSSCRVGTCGTCATRVLDGEVQQLGDATAPHADDECLPCIAVPRTKVTLDV</sequence>
<dbReference type="PANTHER" id="PTHR30212:SF2">
    <property type="entry name" value="PROTEIN YIIM"/>
    <property type="match status" value="1"/>
</dbReference>
<evidence type="ECO:0000313" key="7">
    <source>
        <dbReference type="Proteomes" id="UP000008229"/>
    </source>
</evidence>
<evidence type="ECO:0000256" key="1">
    <source>
        <dbReference type="ARBA" id="ARBA00022714"/>
    </source>
</evidence>
<dbReference type="InterPro" id="IPR036010">
    <property type="entry name" value="2Fe-2S_ferredoxin-like_sf"/>
</dbReference>
<dbReference type="SUPFAM" id="SSF54292">
    <property type="entry name" value="2Fe-2S ferredoxin-like"/>
    <property type="match status" value="1"/>
</dbReference>
<feature type="domain" description="FAD-binding FR-type" evidence="5">
    <location>
        <begin position="227"/>
        <end position="329"/>
    </location>
</feature>
<dbReference type="EMBL" id="CP001854">
    <property type="protein sequence ID" value="ADB51226.1"/>
    <property type="molecule type" value="Genomic_DNA"/>
</dbReference>
<keyword evidence="1" id="KW-0001">2Fe-2S</keyword>
<dbReference type="Pfam" id="PF00111">
    <property type="entry name" value="Fer2"/>
    <property type="match status" value="1"/>
</dbReference>
<dbReference type="PROSITE" id="PS51085">
    <property type="entry name" value="2FE2S_FER_2"/>
    <property type="match status" value="1"/>
</dbReference>
<dbReference type="InterPro" id="IPR006058">
    <property type="entry name" value="2Fe2S_fd_BS"/>
</dbReference>
<dbReference type="InterPro" id="IPR012675">
    <property type="entry name" value="Beta-grasp_dom_sf"/>
</dbReference>
<name>D3FAR3_CONWI</name>
<dbReference type="eggNOG" id="COG1018">
    <property type="taxonomic scope" value="Bacteria"/>
</dbReference>